<keyword evidence="2" id="KW-1185">Reference proteome</keyword>
<dbReference type="EMBL" id="CP136336">
    <property type="protein sequence ID" value="WOB10120.1"/>
    <property type="molecule type" value="Genomic_DNA"/>
</dbReference>
<proteinExistence type="predicted"/>
<evidence type="ECO:0000313" key="2">
    <source>
        <dbReference type="Proteomes" id="UP001303946"/>
    </source>
</evidence>
<dbReference type="RefSeq" id="WP_316703020.1">
    <property type="nucleotide sequence ID" value="NZ_CP136336.1"/>
</dbReference>
<dbReference type="InterPro" id="IPR032349">
    <property type="entry name" value="DUF4865"/>
</dbReference>
<organism evidence="1 2">
    <name type="scientific">Piscinibacter gummiphilus</name>
    <dbReference type="NCBI Taxonomy" id="946333"/>
    <lineage>
        <taxon>Bacteria</taxon>
        <taxon>Pseudomonadati</taxon>
        <taxon>Pseudomonadota</taxon>
        <taxon>Betaproteobacteria</taxon>
        <taxon>Burkholderiales</taxon>
        <taxon>Sphaerotilaceae</taxon>
        <taxon>Piscinibacter</taxon>
    </lineage>
</organism>
<gene>
    <name evidence="1" type="ORF">RXV79_08645</name>
</gene>
<evidence type="ECO:0000313" key="1">
    <source>
        <dbReference type="EMBL" id="WOB10120.1"/>
    </source>
</evidence>
<name>A0ABZ0CYU1_9BURK</name>
<protein>
    <submittedName>
        <fullName evidence="1">DUF4865 family protein</fullName>
    </submittedName>
</protein>
<reference evidence="1 2" key="1">
    <citation type="submission" date="2023-10" db="EMBL/GenBank/DDBJ databases">
        <title>Bacteria for the degradation of biodegradable plastic PBAT(Polybutylene adipate terephthalate).</title>
        <authorList>
            <person name="Weon H.-Y."/>
            <person name="Yeon J."/>
        </authorList>
    </citation>
    <scope>NUCLEOTIDE SEQUENCE [LARGE SCALE GENOMIC DNA]</scope>
    <source>
        <strain evidence="1 2">SBD 7-3</strain>
    </source>
</reference>
<accession>A0ABZ0CYU1</accession>
<sequence>MRSMQYAVTLPAAFDMDLIRRRIADKGHMLDDMEGLSFKAWLYAVRAEHGPENRYAPFYLWHDEAAMRSFLLGPSFSAFMADFGRPPVRSWMTLHAALTPLLREARVATMQSVVVPVGSAPAVLLSTEISRADGERARGALAAVVALDPNTWSLVRLQLWRAIPATAIEGEAYAVGHVSVGVPPSR</sequence>
<dbReference type="Proteomes" id="UP001303946">
    <property type="component" value="Chromosome"/>
</dbReference>
<dbReference type="Pfam" id="PF16157">
    <property type="entry name" value="DUF4865"/>
    <property type="match status" value="1"/>
</dbReference>